<reference evidence="2" key="2">
    <citation type="submission" date="2024-05" db="EMBL/GenBank/DDBJ databases">
        <authorList>
            <person name="Wolfe A."/>
        </authorList>
    </citation>
    <scope>NUCLEOTIDE SEQUENCE</scope>
    <source>
        <strain evidence="2">UMB1064</strain>
    </source>
</reference>
<reference evidence="2" key="1">
    <citation type="submission" date="2023-05" db="EMBL/GenBank/DDBJ databases">
        <authorList>
            <person name="Du J."/>
        </authorList>
    </citation>
    <scope>NUCLEOTIDE SEQUENCE</scope>
    <source>
        <strain evidence="2">UMB1064</strain>
    </source>
</reference>
<evidence type="ECO:0000313" key="3">
    <source>
        <dbReference type="Proteomes" id="UP001223646"/>
    </source>
</evidence>
<dbReference type="RefSeq" id="WP_284826196.1">
    <property type="nucleotide sequence ID" value="NZ_JASOOY020000030.1"/>
</dbReference>
<accession>A0AAW9STN9</accession>
<evidence type="ECO:0000259" key="1">
    <source>
        <dbReference type="Pfam" id="PF12146"/>
    </source>
</evidence>
<keyword evidence="2" id="KW-0378">Hydrolase</keyword>
<dbReference type="GO" id="GO:0016787">
    <property type="term" value="F:hydrolase activity"/>
    <property type="evidence" value="ECO:0007669"/>
    <property type="project" value="UniProtKB-KW"/>
</dbReference>
<proteinExistence type="predicted"/>
<dbReference type="Gene3D" id="3.40.50.1820">
    <property type="entry name" value="alpha/beta hydrolase"/>
    <property type="match status" value="1"/>
</dbReference>
<organism evidence="2 3">
    <name type="scientific">Corynebacterium amycolatum</name>
    <dbReference type="NCBI Taxonomy" id="43765"/>
    <lineage>
        <taxon>Bacteria</taxon>
        <taxon>Bacillati</taxon>
        <taxon>Actinomycetota</taxon>
        <taxon>Actinomycetes</taxon>
        <taxon>Mycobacteriales</taxon>
        <taxon>Corynebacteriaceae</taxon>
        <taxon>Corynebacterium</taxon>
    </lineage>
</organism>
<dbReference type="Pfam" id="PF12146">
    <property type="entry name" value="Hydrolase_4"/>
    <property type="match status" value="1"/>
</dbReference>
<protein>
    <submittedName>
        <fullName evidence="2">Alpha/beta hydrolase</fullName>
    </submittedName>
</protein>
<dbReference type="EMBL" id="JASOOY020000030">
    <property type="protein sequence ID" value="MEO3717523.1"/>
    <property type="molecule type" value="Genomic_DNA"/>
</dbReference>
<name>A0AAW9STN9_CORAY</name>
<dbReference type="InterPro" id="IPR029058">
    <property type="entry name" value="AB_hydrolase_fold"/>
</dbReference>
<dbReference type="Proteomes" id="UP001223646">
    <property type="component" value="Unassembled WGS sequence"/>
</dbReference>
<sequence>MTTDIPDFTTPAFNPDNLGEGYSQHVIELGQDPDGEGSVRAVLVRYCPDSSASDFQARPAVLWIHGMSDYFFQKHVAERYHSEGYAFYAIDLRKCGRAHQPGQTWHGCSDLTTYFEDLNGALAVLDHAGHTTVTVNAHSTGGLIAVLWLDWLRSTGGHCPQAPNISVTAAVLNSPWLTLHVSRAKAPVYSLVARVMSRIRPNNLIPVQSAGGYGKSISADHQGRWEYNRTFKPLAGHDKNWRWLNAIIVGQQRVSRGIDTGVPTLVLHSDSYLLGSDYTPELSRVDSVLNTEHIADATAHLGPQARNVAIPGALHDVYLSEPEALNRAFNETFQFLTTVKPGGSSK</sequence>
<gene>
    <name evidence="2" type="ORF">QP460_007975</name>
</gene>
<feature type="domain" description="Serine aminopeptidase S33" evidence="1">
    <location>
        <begin position="57"/>
        <end position="271"/>
    </location>
</feature>
<comment type="caution">
    <text evidence="2">The sequence shown here is derived from an EMBL/GenBank/DDBJ whole genome shotgun (WGS) entry which is preliminary data.</text>
</comment>
<evidence type="ECO:0000313" key="2">
    <source>
        <dbReference type="EMBL" id="MEO3717523.1"/>
    </source>
</evidence>
<dbReference type="AlphaFoldDB" id="A0AAW9STN9"/>
<dbReference type="InterPro" id="IPR022742">
    <property type="entry name" value="Hydrolase_4"/>
</dbReference>
<dbReference type="SUPFAM" id="SSF53474">
    <property type="entry name" value="alpha/beta-Hydrolases"/>
    <property type="match status" value="1"/>
</dbReference>